<comment type="caution">
    <text evidence="1">The sequence shown here is derived from an EMBL/GenBank/DDBJ whole genome shotgun (WGS) entry which is preliminary data.</text>
</comment>
<proteinExistence type="predicted"/>
<protein>
    <submittedName>
        <fullName evidence="1">Uncharacterized protein</fullName>
    </submittedName>
</protein>
<keyword evidence="2" id="KW-1185">Reference proteome</keyword>
<dbReference type="AlphaFoldDB" id="A0AB37UAS6"/>
<accession>A0AB37UAS6</accession>
<organism evidence="1 2">
    <name type="scientific">Chroococcidiopsis cubana SAG 39.79</name>
    <dbReference type="NCBI Taxonomy" id="388085"/>
    <lineage>
        <taxon>Bacteria</taxon>
        <taxon>Bacillati</taxon>
        <taxon>Cyanobacteriota</taxon>
        <taxon>Cyanophyceae</taxon>
        <taxon>Chroococcidiopsidales</taxon>
        <taxon>Chroococcidiopsidaceae</taxon>
        <taxon>Chroococcidiopsis</taxon>
    </lineage>
</organism>
<name>A0AB37UAS6_9CYAN</name>
<reference evidence="1 2" key="1">
    <citation type="journal article" date="2019" name="Genome Biol. Evol.">
        <title>Day and night: Metabolic profiles and evolutionary relationships of six axenic non-marine cyanobacteria.</title>
        <authorList>
            <person name="Will S.E."/>
            <person name="Henke P."/>
            <person name="Boedeker C."/>
            <person name="Huang S."/>
            <person name="Brinkmann H."/>
            <person name="Rohde M."/>
            <person name="Jarek M."/>
            <person name="Friedl T."/>
            <person name="Seufert S."/>
            <person name="Schumacher M."/>
            <person name="Overmann J."/>
            <person name="Neumann-Schaal M."/>
            <person name="Petersen J."/>
        </authorList>
    </citation>
    <scope>NUCLEOTIDE SEQUENCE [LARGE SCALE GENOMIC DNA]</scope>
    <source>
        <strain evidence="1 2">SAG 39.79</strain>
    </source>
</reference>
<evidence type="ECO:0000313" key="2">
    <source>
        <dbReference type="Proteomes" id="UP000282574"/>
    </source>
</evidence>
<sequence>MRGIEQDDRSKIKQIVLEIQDIKDRINQIKSLLESQKFRVIVEHNNLVPDSLKYLIYMLSEMTIAELVDSVRVLSFAYPF</sequence>
<dbReference type="EMBL" id="RSCK01000098">
    <property type="protein sequence ID" value="RUT03360.1"/>
    <property type="molecule type" value="Genomic_DNA"/>
</dbReference>
<gene>
    <name evidence="1" type="ORF">DSM107010_60470</name>
</gene>
<evidence type="ECO:0000313" key="1">
    <source>
        <dbReference type="EMBL" id="RUT03360.1"/>
    </source>
</evidence>
<dbReference type="Proteomes" id="UP000282574">
    <property type="component" value="Unassembled WGS sequence"/>
</dbReference>